<comment type="caution">
    <text evidence="4">The sequence shown here is derived from an EMBL/GenBank/DDBJ whole genome shotgun (WGS) entry which is preliminary data.</text>
</comment>
<evidence type="ECO:0000313" key="6">
    <source>
        <dbReference type="Proteomes" id="UP000663866"/>
    </source>
</evidence>
<dbReference type="PANTHER" id="PTHR48419:SF1">
    <property type="entry name" value="SULFOTRANSFERASE DOMAIN-CONTAINING PROTEIN"/>
    <property type="match status" value="1"/>
</dbReference>
<keyword evidence="6" id="KW-1185">Reference proteome</keyword>
<dbReference type="Proteomes" id="UP000681720">
    <property type="component" value="Unassembled WGS sequence"/>
</dbReference>
<dbReference type="EMBL" id="CAJOBG010006017">
    <property type="protein sequence ID" value="CAF4173139.1"/>
    <property type="molecule type" value="Genomic_DNA"/>
</dbReference>
<dbReference type="Pfam" id="PF19798">
    <property type="entry name" value="Sulfotransfer_5"/>
    <property type="match status" value="1"/>
</dbReference>
<dbReference type="EMBL" id="CAJOBH010000811">
    <property type="protein sequence ID" value="CAF3818882.1"/>
    <property type="molecule type" value="Genomic_DNA"/>
</dbReference>
<evidence type="ECO:0000313" key="5">
    <source>
        <dbReference type="Proteomes" id="UP000663842"/>
    </source>
</evidence>
<dbReference type="InterPro" id="IPR027417">
    <property type="entry name" value="P-loop_NTPase"/>
</dbReference>
<dbReference type="EMBL" id="CAJOBF010007284">
    <property type="protein sequence ID" value="CAF4228657.1"/>
    <property type="molecule type" value="Genomic_DNA"/>
</dbReference>
<dbReference type="Proteomes" id="UP000663866">
    <property type="component" value="Unassembled WGS sequence"/>
</dbReference>
<dbReference type="Proteomes" id="UP000663842">
    <property type="component" value="Unassembled WGS sequence"/>
</dbReference>
<gene>
    <name evidence="1" type="ORF">BYL167_LOCUS3986</name>
    <name evidence="2" type="ORF">GIL414_LOCUS3134</name>
    <name evidence="3" type="ORF">OVN521_LOCUS24826</name>
    <name evidence="4" type="ORF">UXM345_LOCUS29511</name>
</gene>
<evidence type="ECO:0000313" key="2">
    <source>
        <dbReference type="EMBL" id="CAF3836676.1"/>
    </source>
</evidence>
<evidence type="ECO:0000313" key="4">
    <source>
        <dbReference type="EMBL" id="CAF4228657.1"/>
    </source>
</evidence>
<dbReference type="AlphaFoldDB" id="A0A820D7U9"/>
<organism evidence="4 5">
    <name type="scientific">Rotaria magnacalcarata</name>
    <dbReference type="NCBI Taxonomy" id="392030"/>
    <lineage>
        <taxon>Eukaryota</taxon>
        <taxon>Metazoa</taxon>
        <taxon>Spiralia</taxon>
        <taxon>Gnathifera</taxon>
        <taxon>Rotifera</taxon>
        <taxon>Eurotatoria</taxon>
        <taxon>Bdelloidea</taxon>
        <taxon>Philodinida</taxon>
        <taxon>Philodinidae</taxon>
        <taxon>Rotaria</taxon>
    </lineage>
</organism>
<evidence type="ECO:0000313" key="3">
    <source>
        <dbReference type="EMBL" id="CAF4173139.1"/>
    </source>
</evidence>
<evidence type="ECO:0008006" key="7">
    <source>
        <dbReference type="Google" id="ProtNLM"/>
    </source>
</evidence>
<dbReference type="EMBL" id="CAJOBJ010000661">
    <property type="protein sequence ID" value="CAF3836676.1"/>
    <property type="molecule type" value="Genomic_DNA"/>
</dbReference>
<protein>
    <recommendedName>
        <fullName evidence="7">Sulfotransferase</fullName>
    </recommendedName>
</protein>
<dbReference type="SUPFAM" id="SSF52540">
    <property type="entry name" value="P-loop containing nucleoside triphosphate hydrolases"/>
    <property type="match status" value="1"/>
</dbReference>
<dbReference type="InterPro" id="IPR053226">
    <property type="entry name" value="Pyrrolopyrazine_biosynth_F"/>
</dbReference>
<proteinExistence type="predicted"/>
<name>A0A820D7U9_9BILA</name>
<dbReference type="Gene3D" id="3.40.50.300">
    <property type="entry name" value="P-loop containing nucleotide triphosphate hydrolases"/>
    <property type="match status" value="1"/>
</dbReference>
<sequence length="337" mass="39625">MSTTNFTSSTMDEKKIIFLWCHPRSTSTAFLRTFMQREDFIVEDEPFEYSYFFGPERLSNRYSEKYCDQDKYGKETFANTVEKILKMETSGKKIFIKDMPKHIIRPDYLLHPDNPTLLPLHFIKACTHTFLIRTPEKSISSYYRCYSSGQCPGYDHFDPTEAGYWQLQIMYEFLTNTNNGSRPLLIESDDLLRDPKSMMIKYCDGIQEEFDPKMLHWKPLTLEELKDSQGFNDAVQSSTEFKEIQHEYIPYPNVRPARYVQRNISSRQTESDNVEFGHRNLDIGIWTMSNFHLNFDKCPIEPRIGQNCRNSSGITTISIFADDFIVQYPMEIGQYTP</sequence>
<accession>A0A820D7U9</accession>
<reference evidence="4" key="1">
    <citation type="submission" date="2021-02" db="EMBL/GenBank/DDBJ databases">
        <authorList>
            <person name="Nowell W R."/>
        </authorList>
    </citation>
    <scope>NUCLEOTIDE SEQUENCE</scope>
</reference>
<dbReference type="Proteomes" id="UP000681967">
    <property type="component" value="Unassembled WGS sequence"/>
</dbReference>
<dbReference type="PANTHER" id="PTHR48419">
    <property type="entry name" value="SULFOTRANSFERASE DOMAIN-CONTAINING PROTEIN"/>
    <property type="match status" value="1"/>
</dbReference>
<evidence type="ECO:0000313" key="1">
    <source>
        <dbReference type="EMBL" id="CAF3818882.1"/>
    </source>
</evidence>